<dbReference type="AlphaFoldDB" id="A0A1I7X3Z4"/>
<accession>A0A1I7X3Z4</accession>
<organism evidence="1 2">
    <name type="scientific">Heterorhabditis bacteriophora</name>
    <name type="common">Entomopathogenic nematode worm</name>
    <dbReference type="NCBI Taxonomy" id="37862"/>
    <lineage>
        <taxon>Eukaryota</taxon>
        <taxon>Metazoa</taxon>
        <taxon>Ecdysozoa</taxon>
        <taxon>Nematoda</taxon>
        <taxon>Chromadorea</taxon>
        <taxon>Rhabditida</taxon>
        <taxon>Rhabditina</taxon>
        <taxon>Rhabditomorpha</taxon>
        <taxon>Strongyloidea</taxon>
        <taxon>Heterorhabditidae</taxon>
        <taxon>Heterorhabditis</taxon>
    </lineage>
</organism>
<keyword evidence="1" id="KW-1185">Reference proteome</keyword>
<proteinExistence type="predicted"/>
<dbReference type="WBParaSite" id="Hba_12103">
    <property type="protein sequence ID" value="Hba_12103"/>
    <property type="gene ID" value="Hba_12103"/>
</dbReference>
<protein>
    <submittedName>
        <fullName evidence="2">Secreted protein</fullName>
    </submittedName>
</protein>
<dbReference type="Proteomes" id="UP000095283">
    <property type="component" value="Unplaced"/>
</dbReference>
<evidence type="ECO:0000313" key="2">
    <source>
        <dbReference type="WBParaSite" id="Hba_12103"/>
    </source>
</evidence>
<reference evidence="2" key="1">
    <citation type="submission" date="2016-11" db="UniProtKB">
        <authorList>
            <consortium name="WormBaseParasite"/>
        </authorList>
    </citation>
    <scope>IDENTIFICATION</scope>
</reference>
<name>A0A1I7X3Z4_HETBA</name>
<evidence type="ECO:0000313" key="1">
    <source>
        <dbReference type="Proteomes" id="UP000095283"/>
    </source>
</evidence>
<sequence length="106" mass="12095">MRAMNFLRTESKCQICGVMVVTSALRAEGCRIHPGRNLLLADLSIVSDVFTCRSTVLYHTPRADGVCNKRIFLRHRRVVLWCSGYHVCFTRRRSPVRSRPGPFLSS</sequence>